<protein>
    <submittedName>
        <fullName evidence="2">Uncharacterized protein</fullName>
    </submittedName>
</protein>
<evidence type="ECO:0000313" key="3">
    <source>
        <dbReference type="Proteomes" id="UP000269945"/>
    </source>
</evidence>
<feature type="compositionally biased region" description="Polar residues" evidence="1">
    <location>
        <begin position="29"/>
        <end position="42"/>
    </location>
</feature>
<evidence type="ECO:0000256" key="1">
    <source>
        <dbReference type="SAM" id="MobiDB-lite"/>
    </source>
</evidence>
<dbReference type="Proteomes" id="UP000269945">
    <property type="component" value="Unassembled WGS sequence"/>
</dbReference>
<dbReference type="AlphaFoldDB" id="A0A9X9LYF7"/>
<comment type="caution">
    <text evidence="2">The sequence shown here is derived from an EMBL/GenBank/DDBJ whole genome shotgun (WGS) entry which is preliminary data.</text>
</comment>
<reference evidence="2 3" key="1">
    <citation type="submission" date="2018-10" db="EMBL/GenBank/DDBJ databases">
        <authorList>
            <person name="Ekblom R."/>
            <person name="Jareborg N."/>
        </authorList>
    </citation>
    <scope>NUCLEOTIDE SEQUENCE [LARGE SCALE GENOMIC DNA]</scope>
    <source>
        <tissue evidence="2">Muscle</tissue>
    </source>
</reference>
<gene>
    <name evidence="2" type="ORF">BN2614_LOCUS1</name>
</gene>
<proteinExistence type="predicted"/>
<accession>A0A9X9LYF7</accession>
<keyword evidence="3" id="KW-1185">Reference proteome</keyword>
<sequence length="63" mass="6862">MLSTWEARIGDIFWAEGLPSRHTTKSKEYTPSISQTQGTGSLSAEAPSQCLQGYVEGCRGQVK</sequence>
<evidence type="ECO:0000313" key="2">
    <source>
        <dbReference type="EMBL" id="VCW99375.1"/>
    </source>
</evidence>
<organism evidence="2 3">
    <name type="scientific">Gulo gulo</name>
    <name type="common">Wolverine</name>
    <name type="synonym">Gluton</name>
    <dbReference type="NCBI Taxonomy" id="48420"/>
    <lineage>
        <taxon>Eukaryota</taxon>
        <taxon>Metazoa</taxon>
        <taxon>Chordata</taxon>
        <taxon>Craniata</taxon>
        <taxon>Vertebrata</taxon>
        <taxon>Euteleostomi</taxon>
        <taxon>Mammalia</taxon>
        <taxon>Eutheria</taxon>
        <taxon>Laurasiatheria</taxon>
        <taxon>Carnivora</taxon>
        <taxon>Caniformia</taxon>
        <taxon>Musteloidea</taxon>
        <taxon>Mustelidae</taxon>
        <taxon>Guloninae</taxon>
        <taxon>Gulo</taxon>
    </lineage>
</organism>
<feature type="region of interest" description="Disordered" evidence="1">
    <location>
        <begin position="22"/>
        <end position="44"/>
    </location>
</feature>
<name>A0A9X9LYF7_GULGU</name>
<dbReference type="EMBL" id="CYRY02028489">
    <property type="protein sequence ID" value="VCW99375.1"/>
    <property type="molecule type" value="Genomic_DNA"/>
</dbReference>